<sequence length="320" mass="35122">MRSMSERCKYNRLPVEMQCTIYCEAIGIIEEYQHFVSASNHGGGRDQEAMYPQFGQTCSPQVYESLEHCLDIAEAVRRLRLPLLSKDGDIHEDEIDNYADNNSILRSVGPSPSISDNVELGFGGVPNCFLEVTPSFLWQLQPQQARMVVVRARVAMIWLQRMKVSNIVQVLDNYKAATEGRQGDHSRGGADMIPSNQDASSCGSTSLPLIQGNPLLTVAPPQTTTDSPVRTLASLFQNTGLGLLLLRSPTRESSHELTLNSASGMKDSTDVLIPPSVLIPDPGSFRLGHGKVFLGAPKLKNLSSRSSSRLPLLPNRSKIF</sequence>
<dbReference type="InterPro" id="IPR029327">
    <property type="entry name" value="HAUS4"/>
</dbReference>
<protein>
    <submittedName>
        <fullName evidence="1">Uncharacterized protein</fullName>
    </submittedName>
</protein>
<evidence type="ECO:0000313" key="2">
    <source>
        <dbReference type="Proteomes" id="UP001418222"/>
    </source>
</evidence>
<evidence type="ECO:0000313" key="1">
    <source>
        <dbReference type="EMBL" id="KAK8916281.1"/>
    </source>
</evidence>
<comment type="caution">
    <text evidence="1">The sequence shown here is derived from an EMBL/GenBank/DDBJ whole genome shotgun (WGS) entry which is preliminary data.</text>
</comment>
<dbReference type="GO" id="GO:0070652">
    <property type="term" value="C:HAUS complex"/>
    <property type="evidence" value="ECO:0007669"/>
    <property type="project" value="InterPro"/>
</dbReference>
<gene>
    <name evidence="1" type="ORF">KSP39_PZI022261</name>
</gene>
<dbReference type="PANTHER" id="PTHR16219:SF1">
    <property type="entry name" value="HAUS AUGMIN-LIKE COMPLEX SUBUNIT 4"/>
    <property type="match status" value="1"/>
</dbReference>
<dbReference type="Proteomes" id="UP001418222">
    <property type="component" value="Unassembled WGS sequence"/>
</dbReference>
<organism evidence="1 2">
    <name type="scientific">Platanthera zijinensis</name>
    <dbReference type="NCBI Taxonomy" id="2320716"/>
    <lineage>
        <taxon>Eukaryota</taxon>
        <taxon>Viridiplantae</taxon>
        <taxon>Streptophyta</taxon>
        <taxon>Embryophyta</taxon>
        <taxon>Tracheophyta</taxon>
        <taxon>Spermatophyta</taxon>
        <taxon>Magnoliopsida</taxon>
        <taxon>Liliopsida</taxon>
        <taxon>Asparagales</taxon>
        <taxon>Orchidaceae</taxon>
        <taxon>Orchidoideae</taxon>
        <taxon>Orchideae</taxon>
        <taxon>Orchidinae</taxon>
        <taxon>Platanthera</taxon>
    </lineage>
</organism>
<keyword evidence="2" id="KW-1185">Reference proteome</keyword>
<reference evidence="1 2" key="1">
    <citation type="journal article" date="2022" name="Nat. Plants">
        <title>Genomes of leafy and leafless Platanthera orchids illuminate the evolution of mycoheterotrophy.</title>
        <authorList>
            <person name="Li M.H."/>
            <person name="Liu K.W."/>
            <person name="Li Z."/>
            <person name="Lu H.C."/>
            <person name="Ye Q.L."/>
            <person name="Zhang D."/>
            <person name="Wang J.Y."/>
            <person name="Li Y.F."/>
            <person name="Zhong Z.M."/>
            <person name="Liu X."/>
            <person name="Yu X."/>
            <person name="Liu D.K."/>
            <person name="Tu X.D."/>
            <person name="Liu B."/>
            <person name="Hao Y."/>
            <person name="Liao X.Y."/>
            <person name="Jiang Y.T."/>
            <person name="Sun W.H."/>
            <person name="Chen J."/>
            <person name="Chen Y.Q."/>
            <person name="Ai Y."/>
            <person name="Zhai J.W."/>
            <person name="Wu S.S."/>
            <person name="Zhou Z."/>
            <person name="Hsiao Y.Y."/>
            <person name="Wu W.L."/>
            <person name="Chen Y.Y."/>
            <person name="Lin Y.F."/>
            <person name="Hsu J.L."/>
            <person name="Li C.Y."/>
            <person name="Wang Z.W."/>
            <person name="Zhao X."/>
            <person name="Zhong W.Y."/>
            <person name="Ma X.K."/>
            <person name="Ma L."/>
            <person name="Huang J."/>
            <person name="Chen G.Z."/>
            <person name="Huang M.Z."/>
            <person name="Huang L."/>
            <person name="Peng D.H."/>
            <person name="Luo Y.B."/>
            <person name="Zou S.Q."/>
            <person name="Chen S.P."/>
            <person name="Lan S."/>
            <person name="Tsai W.C."/>
            <person name="Van de Peer Y."/>
            <person name="Liu Z.J."/>
        </authorList>
    </citation>
    <scope>NUCLEOTIDE SEQUENCE [LARGE SCALE GENOMIC DNA]</scope>
    <source>
        <strain evidence="1">Lor287</strain>
    </source>
</reference>
<proteinExistence type="predicted"/>
<dbReference type="EMBL" id="JBBWWQ010000020">
    <property type="protein sequence ID" value="KAK8916281.1"/>
    <property type="molecule type" value="Genomic_DNA"/>
</dbReference>
<dbReference type="AlphaFoldDB" id="A0AAP0AV43"/>
<name>A0AAP0AV43_9ASPA</name>
<accession>A0AAP0AV43</accession>
<dbReference type="GO" id="GO:0051011">
    <property type="term" value="F:microtubule minus-end binding"/>
    <property type="evidence" value="ECO:0007669"/>
    <property type="project" value="TreeGrafter"/>
</dbReference>
<dbReference type="PANTHER" id="PTHR16219">
    <property type="entry name" value="AUGMIN SUBUNIT 4 FAMILY MEMBER"/>
    <property type="match status" value="1"/>
</dbReference>
<dbReference type="GO" id="GO:0051225">
    <property type="term" value="P:spindle assembly"/>
    <property type="evidence" value="ECO:0007669"/>
    <property type="project" value="InterPro"/>
</dbReference>